<feature type="signal peptide" evidence="1">
    <location>
        <begin position="1"/>
        <end position="22"/>
    </location>
</feature>
<gene>
    <name evidence="2" type="primary">traN</name>
    <name evidence="2" type="ORF">ABR189_10845</name>
</gene>
<protein>
    <submittedName>
        <fullName evidence="2">Conjugative transposon protein TraN</fullName>
    </submittedName>
</protein>
<dbReference type="Pfam" id="PF13595">
    <property type="entry name" value="DUF4138"/>
    <property type="match status" value="1"/>
</dbReference>
<comment type="caution">
    <text evidence="2">The sequence shown here is derived from an EMBL/GenBank/DDBJ whole genome shotgun (WGS) entry which is preliminary data.</text>
</comment>
<proteinExistence type="predicted"/>
<dbReference type="InterPro" id="IPR022298">
    <property type="entry name" value="Conjug_transposon_TraN"/>
</dbReference>
<evidence type="ECO:0000313" key="3">
    <source>
        <dbReference type="Proteomes" id="UP001549749"/>
    </source>
</evidence>
<sequence>MMKCAVGIAGLFCIIGNGAVQAQTADYRVIEPTRLYVAYSKTSNIIFPFAISSVDRGSRDLMVQKAKGVKNILQVKAGKENFSETNLSIVTEDGKFYSFLVGYDSKPSILNLQFSKYSQGTDDEPARLTRDTLNAADVERTADLVKISKTKRRGPHDKKFEIEAKLTSVYIKNDLFYFQVFLENKSSINYYIDQLKLSVRDRKVARRTASQEIDVVPRYITGNSTVVKARDKGGLVLAVPKFTIPDKKQLFLFLSEEDGGRNLKLKIKNRHLVNAIPITN</sequence>
<keyword evidence="3" id="KW-1185">Reference proteome</keyword>
<dbReference type="EMBL" id="JBEXAC010000001">
    <property type="protein sequence ID" value="MET6997871.1"/>
    <property type="molecule type" value="Genomic_DNA"/>
</dbReference>
<keyword evidence="1" id="KW-0732">Signal</keyword>
<organism evidence="2 3">
    <name type="scientific">Chitinophaga defluvii</name>
    <dbReference type="NCBI Taxonomy" id="3163343"/>
    <lineage>
        <taxon>Bacteria</taxon>
        <taxon>Pseudomonadati</taxon>
        <taxon>Bacteroidota</taxon>
        <taxon>Chitinophagia</taxon>
        <taxon>Chitinophagales</taxon>
        <taxon>Chitinophagaceae</taxon>
        <taxon>Chitinophaga</taxon>
    </lineage>
</organism>
<evidence type="ECO:0000313" key="2">
    <source>
        <dbReference type="EMBL" id="MET6997871.1"/>
    </source>
</evidence>
<evidence type="ECO:0000256" key="1">
    <source>
        <dbReference type="SAM" id="SignalP"/>
    </source>
</evidence>
<dbReference type="Proteomes" id="UP001549749">
    <property type="component" value="Unassembled WGS sequence"/>
</dbReference>
<feature type="chain" id="PRO_5047418827" evidence="1">
    <location>
        <begin position="23"/>
        <end position="280"/>
    </location>
</feature>
<reference evidence="2 3" key="1">
    <citation type="submission" date="2024-06" db="EMBL/GenBank/DDBJ databases">
        <title>Chitinophaga defluvii sp. nov., isolated from municipal sewage.</title>
        <authorList>
            <person name="Zhang L."/>
        </authorList>
    </citation>
    <scope>NUCLEOTIDE SEQUENCE [LARGE SCALE GENOMIC DNA]</scope>
    <source>
        <strain evidence="2 3">H8</strain>
    </source>
</reference>
<name>A0ABV2T4B0_9BACT</name>
<dbReference type="RefSeq" id="WP_354660506.1">
    <property type="nucleotide sequence ID" value="NZ_JBEXAC010000001.1"/>
</dbReference>
<accession>A0ABV2T4B0</accession>
<dbReference type="NCBIfam" id="TIGR03780">
    <property type="entry name" value="Bac_Flav_CT_N"/>
    <property type="match status" value="1"/>
</dbReference>